<name>A0A9P4IRM8_9PEZI</name>
<keyword evidence="5" id="KW-1185">Reference proteome</keyword>
<reference evidence="4" key="1">
    <citation type="journal article" date="2020" name="Stud. Mycol.">
        <title>101 Dothideomycetes genomes: a test case for predicting lifestyles and emergence of pathogens.</title>
        <authorList>
            <person name="Haridas S."/>
            <person name="Albert R."/>
            <person name="Binder M."/>
            <person name="Bloem J."/>
            <person name="Labutti K."/>
            <person name="Salamov A."/>
            <person name="Andreopoulos B."/>
            <person name="Baker S."/>
            <person name="Barry K."/>
            <person name="Bills G."/>
            <person name="Bluhm B."/>
            <person name="Cannon C."/>
            <person name="Castanera R."/>
            <person name="Culley D."/>
            <person name="Daum C."/>
            <person name="Ezra D."/>
            <person name="Gonzalez J."/>
            <person name="Henrissat B."/>
            <person name="Kuo A."/>
            <person name="Liang C."/>
            <person name="Lipzen A."/>
            <person name="Lutzoni F."/>
            <person name="Magnuson J."/>
            <person name="Mondo S."/>
            <person name="Nolan M."/>
            <person name="Ohm R."/>
            <person name="Pangilinan J."/>
            <person name="Park H.-J."/>
            <person name="Ramirez L."/>
            <person name="Alfaro M."/>
            <person name="Sun H."/>
            <person name="Tritt A."/>
            <person name="Yoshinaga Y."/>
            <person name="Zwiers L.-H."/>
            <person name="Turgeon B."/>
            <person name="Goodwin S."/>
            <person name="Spatafora J."/>
            <person name="Crous P."/>
            <person name="Grigoriev I."/>
        </authorList>
    </citation>
    <scope>NUCLEOTIDE SEQUENCE</scope>
    <source>
        <strain evidence="4">CBS 260.36</strain>
    </source>
</reference>
<sequence length="329" mass="35803">TTMAEIQDRKFKELGFQKVNTTKGVVSYSQNLEKAASDNPIIILLHGYPQSSYIWRLIAPLLNEKPLFIPDLPGYGQSKPVDQNDKLSIGTCIMEALRELISESKSTNSVLPVVLAGHDRGAKVAQALQVNAGKSDVSGFSIVGLTLFDVVPTLYQWGIGNSAAAQKGYFHWSFLANVPIAKRMIMAYGGGQWAKDMIDGWSGSNKDGLEKLKSGDSLKVYNEFFNNESVVEASCLDYEAGAGADVDRESDDIENGRSISVPFLLIYSADFLSKRAKKPISEVWGAPWTKAKIPATFVPIGGGIGHFIPEEAPEQAAAALLDWLRSIQS</sequence>
<dbReference type="Proteomes" id="UP000799439">
    <property type="component" value="Unassembled WGS sequence"/>
</dbReference>
<evidence type="ECO:0000256" key="1">
    <source>
        <dbReference type="ARBA" id="ARBA00022801"/>
    </source>
</evidence>
<dbReference type="AlphaFoldDB" id="A0A9P4IRM8"/>
<dbReference type="OrthoDB" id="408373at2759"/>
<evidence type="ECO:0000256" key="2">
    <source>
        <dbReference type="ARBA" id="ARBA00038334"/>
    </source>
</evidence>
<dbReference type="GO" id="GO:0016787">
    <property type="term" value="F:hydrolase activity"/>
    <property type="evidence" value="ECO:0007669"/>
    <property type="project" value="UniProtKB-KW"/>
</dbReference>
<evidence type="ECO:0000313" key="4">
    <source>
        <dbReference type="EMBL" id="KAF2148777.1"/>
    </source>
</evidence>
<dbReference type="InterPro" id="IPR029058">
    <property type="entry name" value="AB_hydrolase_fold"/>
</dbReference>
<dbReference type="InterPro" id="IPR000639">
    <property type="entry name" value="Epox_hydrolase-like"/>
</dbReference>
<protein>
    <submittedName>
        <fullName evidence="4">Alpha/beta-hydrolase</fullName>
    </submittedName>
</protein>
<feature type="domain" description="AB hydrolase-1" evidence="3">
    <location>
        <begin position="42"/>
        <end position="319"/>
    </location>
</feature>
<gene>
    <name evidence="4" type="ORF">K461DRAFT_231753</name>
</gene>
<proteinExistence type="inferred from homology"/>
<dbReference type="Gene3D" id="3.40.50.1820">
    <property type="entry name" value="alpha/beta hydrolase"/>
    <property type="match status" value="1"/>
</dbReference>
<dbReference type="PANTHER" id="PTHR43329">
    <property type="entry name" value="EPOXIDE HYDROLASE"/>
    <property type="match status" value="1"/>
</dbReference>
<dbReference type="SUPFAM" id="SSF53474">
    <property type="entry name" value="alpha/beta-Hydrolases"/>
    <property type="match status" value="1"/>
</dbReference>
<comment type="caution">
    <text evidence="4">The sequence shown here is derived from an EMBL/GenBank/DDBJ whole genome shotgun (WGS) entry which is preliminary data.</text>
</comment>
<organism evidence="4 5">
    <name type="scientific">Myriangium duriaei CBS 260.36</name>
    <dbReference type="NCBI Taxonomy" id="1168546"/>
    <lineage>
        <taxon>Eukaryota</taxon>
        <taxon>Fungi</taxon>
        <taxon>Dikarya</taxon>
        <taxon>Ascomycota</taxon>
        <taxon>Pezizomycotina</taxon>
        <taxon>Dothideomycetes</taxon>
        <taxon>Dothideomycetidae</taxon>
        <taxon>Myriangiales</taxon>
        <taxon>Myriangiaceae</taxon>
        <taxon>Myriangium</taxon>
    </lineage>
</organism>
<dbReference type="Pfam" id="PF12697">
    <property type="entry name" value="Abhydrolase_6"/>
    <property type="match status" value="1"/>
</dbReference>
<keyword evidence="1" id="KW-0378">Hydrolase</keyword>
<evidence type="ECO:0000259" key="3">
    <source>
        <dbReference type="Pfam" id="PF12697"/>
    </source>
</evidence>
<dbReference type="PRINTS" id="PR00412">
    <property type="entry name" value="EPOXHYDRLASE"/>
</dbReference>
<comment type="similarity">
    <text evidence="2">Belongs to the AB hydrolase superfamily. Epoxide hydrolase family.</text>
</comment>
<evidence type="ECO:0000313" key="5">
    <source>
        <dbReference type="Proteomes" id="UP000799439"/>
    </source>
</evidence>
<accession>A0A9P4IRM8</accession>
<dbReference type="InterPro" id="IPR000073">
    <property type="entry name" value="AB_hydrolase_1"/>
</dbReference>
<dbReference type="EMBL" id="ML996092">
    <property type="protein sequence ID" value="KAF2148777.1"/>
    <property type="molecule type" value="Genomic_DNA"/>
</dbReference>
<feature type="non-terminal residue" evidence="4">
    <location>
        <position position="1"/>
    </location>
</feature>